<dbReference type="AlphaFoldDB" id="A0A8T2TYB6"/>
<dbReference type="CDD" id="cd22460">
    <property type="entry name" value="KH-I_PEPPER_rpt2_like"/>
    <property type="match status" value="1"/>
</dbReference>
<dbReference type="InterPro" id="IPR036612">
    <property type="entry name" value="KH_dom_type_1_sf"/>
</dbReference>
<comment type="caution">
    <text evidence="5">The sequence shown here is derived from an EMBL/GenBank/DDBJ whole genome shotgun (WGS) entry which is preliminary data.</text>
</comment>
<dbReference type="PANTHER" id="PTHR10288">
    <property type="entry name" value="KH DOMAIN CONTAINING RNA BINDING PROTEIN"/>
    <property type="match status" value="1"/>
</dbReference>
<accession>A0A8T2TYB6</accession>
<proteinExistence type="predicted"/>
<keyword evidence="6" id="KW-1185">Reference proteome</keyword>
<dbReference type="EMBL" id="CM035416">
    <property type="protein sequence ID" value="KAH7426354.1"/>
    <property type="molecule type" value="Genomic_DNA"/>
</dbReference>
<feature type="domain" description="K Homology" evidence="4">
    <location>
        <begin position="52"/>
        <end position="132"/>
    </location>
</feature>
<organism evidence="5 6">
    <name type="scientific">Ceratopteris richardii</name>
    <name type="common">Triangle waterfern</name>
    <dbReference type="NCBI Taxonomy" id="49495"/>
    <lineage>
        <taxon>Eukaryota</taxon>
        <taxon>Viridiplantae</taxon>
        <taxon>Streptophyta</taxon>
        <taxon>Embryophyta</taxon>
        <taxon>Tracheophyta</taxon>
        <taxon>Polypodiopsida</taxon>
        <taxon>Polypodiidae</taxon>
        <taxon>Polypodiales</taxon>
        <taxon>Pteridineae</taxon>
        <taxon>Pteridaceae</taxon>
        <taxon>Parkerioideae</taxon>
        <taxon>Ceratopteris</taxon>
    </lineage>
</organism>
<feature type="domain" description="K Homology" evidence="4">
    <location>
        <begin position="146"/>
        <end position="221"/>
    </location>
</feature>
<dbReference type="Pfam" id="PF00013">
    <property type="entry name" value="KH_1"/>
    <property type="match status" value="3"/>
</dbReference>
<sequence length="459" mass="48958">MKSGVMAAAAPAAAAAESLGNAHKRAREDGEAVAFPAPLLPPRQERWPGWPGDNVFRLLVPAHKVGAIIGRKGEFVRRMCEETKSRIKILDGIVGTAERVVMVSAREEPDAFTCPAIDGLLKVHQRTLGLIEGVEGYPSANVDLASPVASKLLVAVTQAGNLIGRQGAIIKYIQDTAGATLRILPPEDLPLCALQDDRIVEMHGEPMKVHKAIELAVTHLRKFLVDRSVLPLFELNKAVQNQYQLQVAHAAWVPSVTPVTNSNVTNFGNAPYYDSSSYQQNCYYQTSTQIETQQQHEEVMLYNKDSGSVSDAPVGPVITQVTQCMQVPLSYADTIIGIGGANLSSFQTASGATINVQEAAGCPQEMNIELQGSSFQVQTAVQLIQNSITMNVPSATSDAVAQPGAAMYSTLHSNSYTPLSDSMYTTASSTSANAGGYPPSQQPVTMHLSAGHTAGVYGS</sequence>
<keyword evidence="2" id="KW-0694">RNA-binding</keyword>
<evidence type="ECO:0000313" key="5">
    <source>
        <dbReference type="EMBL" id="KAH7426354.1"/>
    </source>
</evidence>
<dbReference type="SUPFAM" id="SSF54791">
    <property type="entry name" value="Eukaryotic type KH-domain (KH-domain type I)"/>
    <property type="match status" value="3"/>
</dbReference>
<name>A0A8T2TYB6_CERRI</name>
<keyword evidence="1" id="KW-0677">Repeat</keyword>
<protein>
    <recommendedName>
        <fullName evidence="4">K Homology domain-containing protein</fullName>
    </recommendedName>
</protein>
<dbReference type="GO" id="GO:0003723">
    <property type="term" value="F:RNA binding"/>
    <property type="evidence" value="ECO:0007669"/>
    <property type="project" value="UniProtKB-UniRule"/>
</dbReference>
<dbReference type="InterPro" id="IPR004088">
    <property type="entry name" value="KH_dom_type_1"/>
</dbReference>
<evidence type="ECO:0000256" key="3">
    <source>
        <dbReference type="SAM" id="MobiDB-lite"/>
    </source>
</evidence>
<dbReference type="InterPro" id="IPR004087">
    <property type="entry name" value="KH_dom"/>
</dbReference>
<dbReference type="Proteomes" id="UP000825935">
    <property type="component" value="Chromosome 11"/>
</dbReference>
<evidence type="ECO:0000256" key="2">
    <source>
        <dbReference type="PROSITE-ProRule" id="PRU00117"/>
    </source>
</evidence>
<dbReference type="CDD" id="cd22459">
    <property type="entry name" value="KH-I_PEPPER_rpt1_like"/>
    <property type="match status" value="1"/>
</dbReference>
<dbReference type="Gene3D" id="3.30.310.210">
    <property type="match status" value="1"/>
</dbReference>
<dbReference type="PROSITE" id="PS50084">
    <property type="entry name" value="KH_TYPE_1"/>
    <property type="match status" value="3"/>
</dbReference>
<evidence type="ECO:0000259" key="4">
    <source>
        <dbReference type="SMART" id="SM00322"/>
    </source>
</evidence>
<evidence type="ECO:0000313" key="6">
    <source>
        <dbReference type="Proteomes" id="UP000825935"/>
    </source>
</evidence>
<dbReference type="Gene3D" id="3.30.1370.10">
    <property type="entry name" value="K Homology domain, type 1"/>
    <property type="match status" value="1"/>
</dbReference>
<feature type="region of interest" description="Disordered" evidence="3">
    <location>
        <begin position="427"/>
        <end position="446"/>
    </location>
</feature>
<dbReference type="SMART" id="SM00322">
    <property type="entry name" value="KH"/>
    <property type="match status" value="3"/>
</dbReference>
<feature type="domain" description="K Homology" evidence="4">
    <location>
        <begin position="319"/>
        <end position="389"/>
    </location>
</feature>
<dbReference type="OrthoDB" id="442947at2759"/>
<evidence type="ECO:0000256" key="1">
    <source>
        <dbReference type="ARBA" id="ARBA00022737"/>
    </source>
</evidence>
<gene>
    <name evidence="5" type="ORF">KP509_11G098000</name>
</gene>
<reference evidence="5" key="1">
    <citation type="submission" date="2021-08" db="EMBL/GenBank/DDBJ databases">
        <title>WGS assembly of Ceratopteris richardii.</title>
        <authorList>
            <person name="Marchant D.B."/>
            <person name="Chen G."/>
            <person name="Jenkins J."/>
            <person name="Shu S."/>
            <person name="Leebens-Mack J."/>
            <person name="Grimwood J."/>
            <person name="Schmutz J."/>
            <person name="Soltis P."/>
            <person name="Soltis D."/>
            <person name="Chen Z.-H."/>
        </authorList>
    </citation>
    <scope>NUCLEOTIDE SEQUENCE</scope>
    <source>
        <strain evidence="5">Whitten #5841</strain>
        <tissue evidence="5">Leaf</tissue>
    </source>
</reference>